<reference evidence="1 2" key="1">
    <citation type="journal article" date="2024" name="Ann. Entomol. Soc. Am.">
        <title>Genomic analyses of the southern and eastern yellowjacket wasps (Hymenoptera: Vespidae) reveal evolutionary signatures of social life.</title>
        <authorList>
            <person name="Catto M.A."/>
            <person name="Caine P.B."/>
            <person name="Orr S.E."/>
            <person name="Hunt B.G."/>
            <person name="Goodisman M.A.D."/>
        </authorList>
    </citation>
    <scope>NUCLEOTIDE SEQUENCE [LARGE SCALE GENOMIC DNA]</scope>
    <source>
        <strain evidence="1">232</strain>
        <tissue evidence="1">Head and thorax</tissue>
    </source>
</reference>
<protein>
    <submittedName>
        <fullName evidence="1">Uncharacterized protein</fullName>
    </submittedName>
</protein>
<dbReference type="EMBL" id="JAYRBN010000075">
    <property type="protein sequence ID" value="KAL2733050.1"/>
    <property type="molecule type" value="Genomic_DNA"/>
</dbReference>
<dbReference type="Proteomes" id="UP001607303">
    <property type="component" value="Unassembled WGS sequence"/>
</dbReference>
<evidence type="ECO:0000313" key="2">
    <source>
        <dbReference type="Proteomes" id="UP001607303"/>
    </source>
</evidence>
<feature type="non-terminal residue" evidence="1">
    <location>
        <position position="1"/>
    </location>
</feature>
<dbReference type="AlphaFoldDB" id="A0ABD2BKA2"/>
<comment type="caution">
    <text evidence="1">The sequence shown here is derived from an EMBL/GenBank/DDBJ whole genome shotgun (WGS) entry which is preliminary data.</text>
</comment>
<name>A0ABD2BKA2_VESMC</name>
<feature type="non-terminal residue" evidence="1">
    <location>
        <position position="150"/>
    </location>
</feature>
<proteinExistence type="predicted"/>
<gene>
    <name evidence="1" type="ORF">V1477_015291</name>
</gene>
<organism evidence="1 2">
    <name type="scientific">Vespula maculifrons</name>
    <name type="common">Eastern yellow jacket</name>
    <name type="synonym">Wasp</name>
    <dbReference type="NCBI Taxonomy" id="7453"/>
    <lineage>
        <taxon>Eukaryota</taxon>
        <taxon>Metazoa</taxon>
        <taxon>Ecdysozoa</taxon>
        <taxon>Arthropoda</taxon>
        <taxon>Hexapoda</taxon>
        <taxon>Insecta</taxon>
        <taxon>Pterygota</taxon>
        <taxon>Neoptera</taxon>
        <taxon>Endopterygota</taxon>
        <taxon>Hymenoptera</taxon>
        <taxon>Apocrita</taxon>
        <taxon>Aculeata</taxon>
        <taxon>Vespoidea</taxon>
        <taxon>Vespidae</taxon>
        <taxon>Vespinae</taxon>
        <taxon>Vespula</taxon>
    </lineage>
</organism>
<keyword evidence="2" id="KW-1185">Reference proteome</keyword>
<evidence type="ECO:0000313" key="1">
    <source>
        <dbReference type="EMBL" id="KAL2733050.1"/>
    </source>
</evidence>
<sequence>VLVRRYSVDGDIARSSSYTLRRSRHNTPTKLPSQWDELLENWVKQLCEQYSCIAELFFLPSSSRPVLLMVTLHRGYAIHMCVVIEALQVHLPTCWPRLCFIVDFPTTTTTTTTFVNDCASFTYQSLPGWSMLPHRYRSIKEAYHGICQKS</sequence>
<accession>A0ABD2BKA2</accession>